<comment type="subcellular location">
    <subcellularLocation>
        <location evidence="1">Plastid</location>
        <location evidence="1">Chloroplast membrane</location>
        <topology evidence="1">Multi-pass membrane protein</topology>
    </subcellularLocation>
</comment>
<evidence type="ECO:0000256" key="6">
    <source>
        <dbReference type="ARBA" id="ARBA00022692"/>
    </source>
</evidence>
<dbReference type="EC" id="2.7.1.182" evidence="15"/>
<dbReference type="Proteomes" id="UP001054857">
    <property type="component" value="Unassembled WGS sequence"/>
</dbReference>
<protein>
    <recommendedName>
        <fullName evidence="15">phytol kinase</fullName>
        <ecNumber evidence="15">2.7.1.182</ecNumber>
    </recommendedName>
</protein>
<comment type="caution">
    <text evidence="19">The sequence shown here is derived from an EMBL/GenBank/DDBJ whole genome shotgun (WGS) entry which is preliminary data.</text>
</comment>
<dbReference type="InterPro" id="IPR039606">
    <property type="entry name" value="Phytol/farnesol_kinase"/>
</dbReference>
<evidence type="ECO:0000256" key="2">
    <source>
        <dbReference type="ARBA" id="ARBA00010794"/>
    </source>
</evidence>
<evidence type="ECO:0000256" key="15">
    <source>
        <dbReference type="ARBA" id="ARBA00039024"/>
    </source>
</evidence>
<dbReference type="EMBL" id="BMAR01000040">
    <property type="protein sequence ID" value="GFR50639.1"/>
    <property type="molecule type" value="Genomic_DNA"/>
</dbReference>
<comment type="pathway">
    <text evidence="14">Cofactor biosynthesis; tocopherol biosynthesis.</text>
</comment>
<dbReference type="AlphaFoldDB" id="A0AAD3DZ11"/>
<evidence type="ECO:0000256" key="3">
    <source>
        <dbReference type="ARBA" id="ARBA00022528"/>
    </source>
</evidence>
<sequence length="938" mass="99919">MDNHKVPHTVKAALKALSDIAYKLPTGVTINCLFNGDLGNARKQLAEISAYMWSLSTERRASASAAIVTLTGVRAFLLRLTAEAVRILPTTGRCDGLVDELVVEGAVLAGNLLMFMTHLDRYVPEAETHKLRGPLDFVRKLFSMQTVQACSRQLAATAEWLLNVRKEGVQQQPLDTVFSQAVLPALTLLAGMIGISYRMLSWERAAGVEQQQQYYIRLGSVLRNSCPMEHAARALLLYHTLAAAEGGLTKKAEEASFMFLTAFVEADGFVALSAAAEGSCAQHVAVAHGLTLLCEDDGGPAYGLQPDLLGVLPILTEPLGALVSTPAPAPGQEPQLDPVCFKAMLAALRRQSKQPLHRRTPHMLALRLLRLMLRRGNLQPGGSAAAELAAGAAAAAPLSSTAATDVGALPAPLAAHAVSRTSRLVLCQENVWDIAVQALELAWATIPSRSGHVGELMAELWRLAMDTGRHVCLHADRNTCCGLGEALQEALSPIDPHGEASSSWAPSPVPRPSVAAAIAAGLLPWLEGLQRFQITRVGPECREGQVLSSFLDGTRDREVETWLALFTYSEPRQAASWVVTHAKLLRLEKGYLSTCAKRRTSVFLKHMEELASGPRAETLVPEGGPAGDDVGQPAGLQHLGRLVSFAVCEWLPTASLVLRQLALQCAIAGAPQGAGINRYWDTYIAPLARWLSGLVLSCKGRSGDADCGGSSSSGGGGWVPFLLHEVAVVPLLGSLLHLCRSVESNKGADLAELLDCCGVVASAFPQEVQAAVREAEQATIAPPVFAWPPAQVRGLAPKLRESGRGEAADAALALAARLEAWGSEEGAGSSALSFRCVPERLRQRASERGMSVPDVLGVMRRFLVPPAEARRLLRTCSNPACVNLKGDSEAELPLKACARCGGAWYCCRECQTAHWRAPGGHKEACGRRQGAAQGAAQG</sequence>
<keyword evidence="4" id="KW-0934">Plastid</keyword>
<keyword evidence="20" id="KW-1185">Reference proteome</keyword>
<keyword evidence="10" id="KW-0862">Zinc</keyword>
<dbReference type="PANTHER" id="PTHR32523:SF8">
    <property type="entry name" value="DOLICHOL KINASE"/>
    <property type="match status" value="1"/>
</dbReference>
<gene>
    <name evidence="19" type="ORF">Agub_g12887</name>
</gene>
<organism evidence="19 20">
    <name type="scientific">Astrephomene gubernaculifera</name>
    <dbReference type="NCBI Taxonomy" id="47775"/>
    <lineage>
        <taxon>Eukaryota</taxon>
        <taxon>Viridiplantae</taxon>
        <taxon>Chlorophyta</taxon>
        <taxon>core chlorophytes</taxon>
        <taxon>Chlorophyceae</taxon>
        <taxon>CS clade</taxon>
        <taxon>Chlamydomonadales</taxon>
        <taxon>Astrephomenaceae</taxon>
        <taxon>Astrephomene</taxon>
    </lineage>
</organism>
<keyword evidence="11" id="KW-0809">Transit peptide</keyword>
<dbReference type="GO" id="GO:0008270">
    <property type="term" value="F:zinc ion binding"/>
    <property type="evidence" value="ECO:0007669"/>
    <property type="project" value="UniProtKB-KW"/>
</dbReference>
<dbReference type="SUPFAM" id="SSF144232">
    <property type="entry name" value="HIT/MYND zinc finger-like"/>
    <property type="match status" value="1"/>
</dbReference>
<evidence type="ECO:0000259" key="18">
    <source>
        <dbReference type="PROSITE" id="PS50865"/>
    </source>
</evidence>
<evidence type="ECO:0000256" key="8">
    <source>
        <dbReference type="ARBA" id="ARBA00022771"/>
    </source>
</evidence>
<evidence type="ECO:0000256" key="7">
    <source>
        <dbReference type="ARBA" id="ARBA00022723"/>
    </source>
</evidence>
<evidence type="ECO:0000256" key="9">
    <source>
        <dbReference type="ARBA" id="ARBA00022777"/>
    </source>
</evidence>
<dbReference type="Pfam" id="PF01753">
    <property type="entry name" value="zf-MYND"/>
    <property type="match status" value="1"/>
</dbReference>
<keyword evidence="12" id="KW-1133">Transmembrane helix</keyword>
<evidence type="ECO:0000256" key="4">
    <source>
        <dbReference type="ARBA" id="ARBA00022640"/>
    </source>
</evidence>
<evidence type="ECO:0000256" key="10">
    <source>
        <dbReference type="ARBA" id="ARBA00022833"/>
    </source>
</evidence>
<dbReference type="GO" id="GO:0010276">
    <property type="term" value="F:phytol kinase activity"/>
    <property type="evidence" value="ECO:0007669"/>
    <property type="project" value="UniProtKB-EC"/>
</dbReference>
<dbReference type="PROSITE" id="PS50865">
    <property type="entry name" value="ZF_MYND_2"/>
    <property type="match status" value="1"/>
</dbReference>
<feature type="domain" description="MYND-type" evidence="18">
    <location>
        <begin position="873"/>
        <end position="925"/>
    </location>
</feature>
<name>A0AAD3DZ11_9CHLO</name>
<evidence type="ECO:0000256" key="5">
    <source>
        <dbReference type="ARBA" id="ARBA00022679"/>
    </source>
</evidence>
<evidence type="ECO:0000313" key="20">
    <source>
        <dbReference type="Proteomes" id="UP001054857"/>
    </source>
</evidence>
<evidence type="ECO:0000313" key="19">
    <source>
        <dbReference type="EMBL" id="GFR50639.1"/>
    </source>
</evidence>
<evidence type="ECO:0000256" key="12">
    <source>
        <dbReference type="ARBA" id="ARBA00022989"/>
    </source>
</evidence>
<keyword evidence="8 17" id="KW-0863">Zinc-finger</keyword>
<accession>A0AAD3DZ11</accession>
<dbReference type="Gene3D" id="6.10.140.2220">
    <property type="match status" value="1"/>
</dbReference>
<keyword evidence="7" id="KW-0479">Metal-binding</keyword>
<keyword evidence="5" id="KW-0808">Transferase</keyword>
<proteinExistence type="inferred from homology"/>
<dbReference type="GO" id="GO:0016020">
    <property type="term" value="C:membrane"/>
    <property type="evidence" value="ECO:0007669"/>
    <property type="project" value="UniProtKB-SubCell"/>
</dbReference>
<evidence type="ECO:0000256" key="11">
    <source>
        <dbReference type="ARBA" id="ARBA00022946"/>
    </source>
</evidence>
<keyword evidence="6" id="KW-0812">Transmembrane</keyword>
<dbReference type="GO" id="GO:0009507">
    <property type="term" value="C:chloroplast"/>
    <property type="evidence" value="ECO:0007669"/>
    <property type="project" value="UniProtKB-SubCell"/>
</dbReference>
<keyword evidence="3" id="KW-0150">Chloroplast</keyword>
<dbReference type="PANTHER" id="PTHR32523">
    <property type="entry name" value="PHYTOL KINASE 1, CHLOROPLASTIC"/>
    <property type="match status" value="1"/>
</dbReference>
<keyword evidence="13" id="KW-0472">Membrane</keyword>
<comment type="similarity">
    <text evidence="2">Belongs to the polyprenol kinase family.</text>
</comment>
<dbReference type="InterPro" id="IPR002893">
    <property type="entry name" value="Znf_MYND"/>
</dbReference>
<comment type="catalytic activity">
    <reaction evidence="16">
        <text>phytol + CTP = phytyl phosphate + CDP + H(+)</text>
        <dbReference type="Rhea" id="RHEA:38055"/>
        <dbReference type="ChEBI" id="CHEBI:15378"/>
        <dbReference type="ChEBI" id="CHEBI:17327"/>
        <dbReference type="ChEBI" id="CHEBI:37563"/>
        <dbReference type="ChEBI" id="CHEBI:58069"/>
        <dbReference type="ChEBI" id="CHEBI:75483"/>
        <dbReference type="EC" id="2.7.1.182"/>
    </reaction>
</comment>
<keyword evidence="9" id="KW-0418">Kinase</keyword>
<evidence type="ECO:0000256" key="14">
    <source>
        <dbReference type="ARBA" id="ARBA00024015"/>
    </source>
</evidence>
<evidence type="ECO:0000256" key="1">
    <source>
        <dbReference type="ARBA" id="ARBA00004508"/>
    </source>
</evidence>
<evidence type="ECO:0000256" key="16">
    <source>
        <dbReference type="ARBA" id="ARBA00048889"/>
    </source>
</evidence>
<reference evidence="19 20" key="1">
    <citation type="journal article" date="2021" name="Sci. Rep.">
        <title>Genome sequencing of the multicellular alga Astrephomene provides insights into convergent evolution of germ-soma differentiation.</title>
        <authorList>
            <person name="Yamashita S."/>
            <person name="Yamamoto K."/>
            <person name="Matsuzaki R."/>
            <person name="Suzuki S."/>
            <person name="Yamaguchi H."/>
            <person name="Hirooka S."/>
            <person name="Minakuchi Y."/>
            <person name="Miyagishima S."/>
            <person name="Kawachi M."/>
            <person name="Toyoda A."/>
            <person name="Nozaki H."/>
        </authorList>
    </citation>
    <scope>NUCLEOTIDE SEQUENCE [LARGE SCALE GENOMIC DNA]</scope>
    <source>
        <strain evidence="19 20">NIES-4017</strain>
    </source>
</reference>
<evidence type="ECO:0000256" key="17">
    <source>
        <dbReference type="PROSITE-ProRule" id="PRU00134"/>
    </source>
</evidence>
<evidence type="ECO:0000256" key="13">
    <source>
        <dbReference type="ARBA" id="ARBA00023136"/>
    </source>
</evidence>